<dbReference type="EMBL" id="CABVIY010000003">
    <property type="protein sequence ID" value="VVP83620.1"/>
    <property type="molecule type" value="Genomic_DNA"/>
</dbReference>
<evidence type="ECO:0000313" key="2">
    <source>
        <dbReference type="Proteomes" id="UP000326611"/>
    </source>
</evidence>
<dbReference type="Proteomes" id="UP000326611">
    <property type="component" value="Unassembled WGS sequence"/>
</dbReference>
<reference evidence="1 2" key="1">
    <citation type="submission" date="2019-09" db="EMBL/GenBank/DDBJ databases">
        <authorList>
            <person name="Chandra G."/>
            <person name="Truman W A."/>
        </authorList>
    </citation>
    <scope>NUCLEOTIDE SEQUENCE [LARGE SCALE GENOMIC DNA]</scope>
    <source>
        <strain evidence="1">PS918</strain>
    </source>
</reference>
<protein>
    <recommendedName>
        <fullName evidence="3">YD repeat-containing protein</fullName>
    </recommendedName>
</protein>
<proteinExistence type="predicted"/>
<dbReference type="Gene3D" id="2.180.10.10">
    <property type="entry name" value="RHS repeat-associated core"/>
    <property type="match status" value="1"/>
</dbReference>
<name>A0A5E7SC52_PSEFL</name>
<evidence type="ECO:0008006" key="3">
    <source>
        <dbReference type="Google" id="ProtNLM"/>
    </source>
</evidence>
<evidence type="ECO:0000313" key="1">
    <source>
        <dbReference type="EMBL" id="VVP83620.1"/>
    </source>
</evidence>
<organism evidence="1 2">
    <name type="scientific">Pseudomonas fluorescens</name>
    <dbReference type="NCBI Taxonomy" id="294"/>
    <lineage>
        <taxon>Bacteria</taxon>
        <taxon>Pseudomonadati</taxon>
        <taxon>Pseudomonadota</taxon>
        <taxon>Gammaproteobacteria</taxon>
        <taxon>Pseudomonadales</taxon>
        <taxon>Pseudomonadaceae</taxon>
        <taxon>Pseudomonas</taxon>
    </lineage>
</organism>
<sequence>MTVPLSPTRKALPAISVRVALKSSCAVNVCGPGAIGRTTWETDARDETTLFEYDNFDRLTINTLPGGAKVQRHYADHSSEDLPTKISVDGVVLGEQSWNGLGLLTDSTTGGRTQYFTYKPGQTQPATKTNARNQVIEFEYVSQLTDEPSVRRLPGKTPATYQRDGKNARLLSCVEDGLELKRQYFSTGEVKSEERVQGNQSWVMHYDFSRQGLLRSYTDVLKQTQTFDYKKNSNQLLGTVLGTTSSNFTYDSLGQTQTISTQDSGSNQYVTISLHYDGLGREIKRQFDLNGVIQVLTQVYNKVDALVERTLTEGPNQTLLRKETYDYDPRGRLVLYQCEGTQPPVDPYGKAIISQLFKFDALDNITRVQTTSSEGVNTAVYTYDTLDPVQLSKVTNSGVPGYPPEIRLSYDADGHMKVDEEGRNLEYDEVGRLKSVSALPGEAPSYYGYNPLDTLAVHDNGSVKVQRFYQGDELANLVEDNDNNNTFVRGAGVLLAEHQEGAGKKP</sequence>
<accession>A0A5E7SC52</accession>
<gene>
    <name evidence="1" type="ORF">PS918_02555</name>
</gene>
<dbReference type="AlphaFoldDB" id="A0A5E7SC52"/>
<dbReference type="OrthoDB" id="5862074at2"/>
<dbReference type="RefSeq" id="WP_150770605.1">
    <property type="nucleotide sequence ID" value="NZ_CABVIY010000003.1"/>
</dbReference>